<keyword evidence="10" id="KW-0050">Antiport</keyword>
<dbReference type="Pfam" id="PF00999">
    <property type="entry name" value="Na_H_Exchanger"/>
    <property type="match status" value="1"/>
</dbReference>
<dbReference type="KEGG" id="cbei:LF65_02744"/>
<dbReference type="Gene3D" id="6.10.140.1330">
    <property type="match status" value="1"/>
</dbReference>
<dbReference type="Proteomes" id="UP000031866">
    <property type="component" value="Chromosome"/>
</dbReference>
<dbReference type="PANTHER" id="PTHR10110">
    <property type="entry name" value="SODIUM/HYDROGEN EXCHANGER"/>
    <property type="match status" value="1"/>
</dbReference>
<dbReference type="GO" id="GO:0015385">
    <property type="term" value="F:sodium:proton antiporter activity"/>
    <property type="evidence" value="ECO:0007669"/>
    <property type="project" value="InterPro"/>
</dbReference>
<organism evidence="12 13">
    <name type="scientific">Clostridium beijerinckii</name>
    <name type="common">Clostridium MP</name>
    <dbReference type="NCBI Taxonomy" id="1520"/>
    <lineage>
        <taxon>Bacteria</taxon>
        <taxon>Bacillati</taxon>
        <taxon>Bacillota</taxon>
        <taxon>Clostridia</taxon>
        <taxon>Eubacteriales</taxon>
        <taxon>Clostridiaceae</taxon>
        <taxon>Clostridium</taxon>
    </lineage>
</organism>
<dbReference type="GO" id="GO:0051453">
    <property type="term" value="P:regulation of intracellular pH"/>
    <property type="evidence" value="ECO:0007669"/>
    <property type="project" value="TreeGrafter"/>
</dbReference>
<evidence type="ECO:0000256" key="4">
    <source>
        <dbReference type="ARBA" id="ARBA00022692"/>
    </source>
</evidence>
<evidence type="ECO:0000256" key="3">
    <source>
        <dbReference type="ARBA" id="ARBA00022475"/>
    </source>
</evidence>
<reference evidence="13" key="1">
    <citation type="submission" date="2014-12" db="EMBL/GenBank/DDBJ databases">
        <title>Genome sequence of Clostridium beijerinckii strain 59B.</title>
        <authorList>
            <person name="Little G.T."/>
            <person name="Minton N.P."/>
        </authorList>
    </citation>
    <scope>NUCLEOTIDE SEQUENCE [LARGE SCALE GENOMIC DNA]</scope>
    <source>
        <strain evidence="13">59B</strain>
    </source>
</reference>
<feature type="transmembrane region" description="Helical" evidence="10">
    <location>
        <begin position="216"/>
        <end position="233"/>
    </location>
</feature>
<feature type="transmembrane region" description="Helical" evidence="10">
    <location>
        <begin position="269"/>
        <end position="292"/>
    </location>
</feature>
<feature type="transmembrane region" description="Helical" evidence="10">
    <location>
        <begin position="239"/>
        <end position="257"/>
    </location>
</feature>
<dbReference type="RefSeq" id="WP_041896696.1">
    <property type="nucleotide sequence ID" value="NZ_CP010086.2"/>
</dbReference>
<dbReference type="PANTHER" id="PTHR10110:SF86">
    <property type="entry name" value="SODIUM_HYDROGEN EXCHANGER 7"/>
    <property type="match status" value="1"/>
</dbReference>
<accession>A0A0B5QMT5</accession>
<feature type="transmembrane region" description="Helical" evidence="10">
    <location>
        <begin position="354"/>
        <end position="379"/>
    </location>
</feature>
<protein>
    <submittedName>
        <fullName evidence="12">Sodium:proton antiporter</fullName>
    </submittedName>
</protein>
<feature type="transmembrane region" description="Helical" evidence="10">
    <location>
        <begin position="113"/>
        <end position="134"/>
    </location>
</feature>
<feature type="transmembrane region" description="Helical" evidence="10">
    <location>
        <begin position="6"/>
        <end position="24"/>
    </location>
</feature>
<evidence type="ECO:0000259" key="11">
    <source>
        <dbReference type="Pfam" id="PF00999"/>
    </source>
</evidence>
<keyword evidence="5 10" id="KW-1133">Transmembrane helix</keyword>
<evidence type="ECO:0000256" key="7">
    <source>
        <dbReference type="ARBA" id="ARBA00023065"/>
    </source>
</evidence>
<comment type="function">
    <text evidence="10">Na(+)/H(+) antiporter that extrudes sodium in exchange for external protons.</text>
</comment>
<evidence type="ECO:0000256" key="5">
    <source>
        <dbReference type="ARBA" id="ARBA00022989"/>
    </source>
</evidence>
<evidence type="ECO:0000256" key="8">
    <source>
        <dbReference type="ARBA" id="ARBA00023136"/>
    </source>
</evidence>
<dbReference type="EMBL" id="CP010086">
    <property type="protein sequence ID" value="AJG99317.1"/>
    <property type="molecule type" value="Genomic_DNA"/>
</dbReference>
<dbReference type="InterPro" id="IPR004705">
    <property type="entry name" value="Cation/H_exchanger_CPA1_bac"/>
</dbReference>
<gene>
    <name evidence="12" type="ORF">LF65_02744</name>
</gene>
<dbReference type="STRING" id="1520.LF65_02744"/>
<keyword evidence="2 10" id="KW-0813">Transport</keyword>
<feature type="transmembrane region" description="Helical" evidence="10">
    <location>
        <begin position="182"/>
        <end position="204"/>
    </location>
</feature>
<evidence type="ECO:0000256" key="9">
    <source>
        <dbReference type="ARBA" id="ARBA00023201"/>
    </source>
</evidence>
<dbReference type="GO" id="GO:0098719">
    <property type="term" value="P:sodium ion import across plasma membrane"/>
    <property type="evidence" value="ECO:0007669"/>
    <property type="project" value="TreeGrafter"/>
</dbReference>
<keyword evidence="9 10" id="KW-0739">Sodium transport</keyword>
<evidence type="ECO:0000256" key="10">
    <source>
        <dbReference type="RuleBase" id="RU366002"/>
    </source>
</evidence>
<dbReference type="GO" id="GO:0005886">
    <property type="term" value="C:plasma membrane"/>
    <property type="evidence" value="ECO:0007669"/>
    <property type="project" value="UniProtKB-SubCell"/>
</dbReference>
<evidence type="ECO:0000256" key="1">
    <source>
        <dbReference type="ARBA" id="ARBA00004651"/>
    </source>
</evidence>
<keyword evidence="8 10" id="KW-0472">Membrane</keyword>
<dbReference type="InterPro" id="IPR018422">
    <property type="entry name" value="Cation/H_exchanger_CPA1"/>
</dbReference>
<evidence type="ECO:0000313" key="13">
    <source>
        <dbReference type="Proteomes" id="UP000031866"/>
    </source>
</evidence>
<dbReference type="NCBIfam" id="TIGR00831">
    <property type="entry name" value="a_cpa1"/>
    <property type="match status" value="1"/>
</dbReference>
<feature type="transmembrane region" description="Helical" evidence="10">
    <location>
        <begin position="312"/>
        <end position="333"/>
    </location>
</feature>
<comment type="subcellular location">
    <subcellularLocation>
        <location evidence="1 10">Cell membrane</location>
        <topology evidence="1 10">Multi-pass membrane protein</topology>
    </subcellularLocation>
</comment>
<keyword evidence="4 10" id="KW-0812">Transmembrane</keyword>
<feature type="transmembrane region" description="Helical" evidence="10">
    <location>
        <begin position="155"/>
        <end position="176"/>
    </location>
</feature>
<name>A0A0B5QMT5_CLOBE</name>
<feature type="domain" description="Cation/H+ exchanger transmembrane" evidence="11">
    <location>
        <begin position="15"/>
        <end position="415"/>
    </location>
</feature>
<feature type="transmembrane region" description="Helical" evidence="10">
    <location>
        <begin position="391"/>
        <end position="413"/>
    </location>
</feature>
<dbReference type="GO" id="GO:0015386">
    <property type="term" value="F:potassium:proton antiporter activity"/>
    <property type="evidence" value="ECO:0007669"/>
    <property type="project" value="TreeGrafter"/>
</dbReference>
<feature type="transmembrane region" description="Helical" evidence="10">
    <location>
        <begin position="84"/>
        <end position="107"/>
    </location>
</feature>
<evidence type="ECO:0000256" key="6">
    <source>
        <dbReference type="ARBA" id="ARBA00023053"/>
    </source>
</evidence>
<keyword evidence="6 10" id="KW-0915">Sodium</keyword>
<dbReference type="OrthoDB" id="9809206at2"/>
<keyword evidence="7 10" id="KW-0406">Ion transport</keyword>
<keyword evidence="3 10" id="KW-1003">Cell membrane</keyword>
<evidence type="ECO:0000256" key="2">
    <source>
        <dbReference type="ARBA" id="ARBA00022448"/>
    </source>
</evidence>
<dbReference type="InterPro" id="IPR006153">
    <property type="entry name" value="Cation/H_exchanger_TM"/>
</dbReference>
<evidence type="ECO:0000313" key="12">
    <source>
        <dbReference type="EMBL" id="AJG99317.1"/>
    </source>
</evidence>
<sequence length="677" mass="76744">MDLLMTILLLMGCLLISNIISHYVPSIPTALTQIVLGVIIAFAFKHTSFELEEEWFFLLFVAPILYNDGKYFPREELWKMRRSIFGNSLILVLLTTIGGGYFIHWMIPGIPLAAAFALAAILSPTDPVAVNGIAKRIHIPEKVLNLVKGESLINDASGIVAFNYAIAAVVTGYFSLKDAILNFSYLFLAGAVLGVIFALILTLIRFNLRKEGINDVVFHSLLQILAPFVIFIITEEFLHASGVIAVVVAGIVHSLISRRFETSIAEEQVLTENIWSIILFVLNGIVFLLLGLNIPLSMSETIADPNIGNLKAIGYVIAIGFVILAIRFIWSYISAFYEYRLSKSKNIEVPNVKIALLTSLTGVRGTVTMAGVLSIPFFLDNGDTFPERSLILFLTAGVILFTLICATIFLPFLCKGELEEDKQIGDKNLIEAKNKLLLAGIKAVESEINDENESVAYELIHEYKHISQNLRFEQTSSAVEKNFNHQEMVEIQLIALKAERKYINELMGKSEIDEQVFKALDKSLDYREEVFLRNPSQDTMFLVRKLTRATKIFYKKFRKRKEIKLNNLKLVKDIQLKSFQAAIEALEEYLRSHEGSNAAQDVILYYRTMINRFRGNVVKYNEESIKQKEELRIKAMDIERSAVRNMYESGEITREESNELRRYINYIESVILYKHAE</sequence>
<proteinExistence type="inferred from homology"/>
<dbReference type="AlphaFoldDB" id="A0A0B5QMT5"/>
<comment type="similarity">
    <text evidence="10">Belongs to the monovalent cation:proton antiporter 1 (CPA1) transporter (TC 2.A.36) family.</text>
</comment>